<gene>
    <name evidence="1" type="ORF">CEJ86_27435</name>
</gene>
<reference evidence="1 2" key="1">
    <citation type="submission" date="2017-06" db="EMBL/GenBank/DDBJ databases">
        <title>Ensifer strains isolated from leguminous trees and herbs display diverse denitrification phenotypes with some acting as strong N2O sinks.</title>
        <authorList>
            <person name="Woliy K."/>
            <person name="Mania D."/>
            <person name="Bakken L.R."/>
            <person name="Frostegard A."/>
        </authorList>
    </citation>
    <scope>NUCLEOTIDE SEQUENCE [LARGE SCALE GENOMIC DNA]</scope>
    <source>
        <strain evidence="1 2">AC50a</strain>
    </source>
</reference>
<sequence length="61" mass="6735">MTELSITKDERREWFAGQAMAALVTGNVSSDAETRRRLTKEAYALADAMVAEATRESEEGL</sequence>
<dbReference type="Proteomes" id="UP000231987">
    <property type="component" value="Unassembled WGS sequence"/>
</dbReference>
<name>A0A2J0YVE6_RHIML</name>
<protein>
    <submittedName>
        <fullName evidence="1">Uncharacterized protein</fullName>
    </submittedName>
</protein>
<comment type="caution">
    <text evidence="1">The sequence shown here is derived from an EMBL/GenBank/DDBJ whole genome shotgun (WGS) entry which is preliminary data.</text>
</comment>
<evidence type="ECO:0000313" key="2">
    <source>
        <dbReference type="Proteomes" id="UP000231987"/>
    </source>
</evidence>
<dbReference type="AlphaFoldDB" id="A0A2J0YVE6"/>
<dbReference type="EMBL" id="NJGD01000019">
    <property type="protein sequence ID" value="PJR11502.1"/>
    <property type="molecule type" value="Genomic_DNA"/>
</dbReference>
<organism evidence="1 2">
    <name type="scientific">Rhizobium meliloti</name>
    <name type="common">Ensifer meliloti</name>
    <name type="synonym">Sinorhizobium meliloti</name>
    <dbReference type="NCBI Taxonomy" id="382"/>
    <lineage>
        <taxon>Bacteria</taxon>
        <taxon>Pseudomonadati</taxon>
        <taxon>Pseudomonadota</taxon>
        <taxon>Alphaproteobacteria</taxon>
        <taxon>Hyphomicrobiales</taxon>
        <taxon>Rhizobiaceae</taxon>
        <taxon>Sinorhizobium/Ensifer group</taxon>
        <taxon>Sinorhizobium</taxon>
    </lineage>
</organism>
<evidence type="ECO:0000313" key="1">
    <source>
        <dbReference type="EMBL" id="PJR11502.1"/>
    </source>
</evidence>
<accession>A0A2J0YVE6</accession>
<dbReference type="RefSeq" id="WP_100674241.1">
    <property type="nucleotide sequence ID" value="NZ_NJGD01000019.1"/>
</dbReference>
<proteinExistence type="predicted"/>